<dbReference type="EMBL" id="LAJX01000096">
    <property type="protein sequence ID" value="KJV06677.1"/>
    <property type="molecule type" value="Genomic_DNA"/>
</dbReference>
<evidence type="ECO:0000313" key="2">
    <source>
        <dbReference type="Proteomes" id="UP000033684"/>
    </source>
</evidence>
<keyword evidence="2" id="KW-1185">Reference proteome</keyword>
<sequence>MPTASLLHGIIEQTVHNQPYILVKHEASAINKAIPEKNRFKPVGQLGTQGFIKLCYRWLKIENSTQFDCGRSDSLNALLTRKHMKIGFAPLANHEEMQWQYDADDLRADGRMPFWCASAQNEPELVNKITLALATAYQQKN</sequence>
<reference evidence="1 2" key="2">
    <citation type="journal article" date="2016" name="Microb. Ecol.">
        <title>Genome Characteristics of a Novel Type I Methanotroph (Sn10-6) Isolated from a Flooded Indian Rice Field.</title>
        <authorList>
            <person name="Rahalkar M.C."/>
            <person name="Pandit P.S."/>
            <person name="Dhakephalkar P.K."/>
            <person name="Pore S."/>
            <person name="Arora P."/>
            <person name="Kapse N."/>
        </authorList>
    </citation>
    <scope>NUCLEOTIDE SEQUENCE [LARGE SCALE GENOMIC DNA]</scope>
    <source>
        <strain evidence="1 2">Sn10-6</strain>
    </source>
</reference>
<accession>A0A0F3IJ39</accession>
<reference evidence="2" key="1">
    <citation type="submission" date="2015-03" db="EMBL/GenBank/DDBJ databases">
        <title>Draft genome sequence of a novel methanotroph (Sn10-6) isolated from flooded ricefield rhizosphere in India.</title>
        <authorList>
            <person name="Pandit P.S."/>
            <person name="Pore S.D."/>
            <person name="Arora P."/>
            <person name="Kapse N.G."/>
            <person name="Dhakephalkar P.K."/>
            <person name="Rahalkar M.C."/>
        </authorList>
    </citation>
    <scope>NUCLEOTIDE SEQUENCE [LARGE SCALE GENOMIC DNA]</scope>
    <source>
        <strain evidence="2">Sn10-6</strain>
    </source>
</reference>
<organism evidence="1 2">
    <name type="scientific">Methylocucumis oryzae</name>
    <dbReference type="NCBI Taxonomy" id="1632867"/>
    <lineage>
        <taxon>Bacteria</taxon>
        <taxon>Pseudomonadati</taxon>
        <taxon>Pseudomonadota</taxon>
        <taxon>Gammaproteobacteria</taxon>
        <taxon>Methylococcales</taxon>
        <taxon>Methylococcaceae</taxon>
        <taxon>Methylocucumis</taxon>
    </lineage>
</organism>
<protein>
    <submittedName>
        <fullName evidence="1">Uncharacterized protein</fullName>
    </submittedName>
</protein>
<gene>
    <name evidence="1" type="ORF">VZ94_09750</name>
</gene>
<dbReference type="RefSeq" id="WP_045779083.1">
    <property type="nucleotide sequence ID" value="NZ_LAJX01000096.1"/>
</dbReference>
<proteinExistence type="predicted"/>
<dbReference type="Proteomes" id="UP000033684">
    <property type="component" value="Unassembled WGS sequence"/>
</dbReference>
<name>A0A0F3IJ39_9GAMM</name>
<dbReference type="AlphaFoldDB" id="A0A0F3IJ39"/>
<evidence type="ECO:0000313" key="1">
    <source>
        <dbReference type="EMBL" id="KJV06677.1"/>
    </source>
</evidence>
<comment type="caution">
    <text evidence="1">The sequence shown here is derived from an EMBL/GenBank/DDBJ whole genome shotgun (WGS) entry which is preliminary data.</text>
</comment>